<dbReference type="Gene3D" id="3.30.1120.90">
    <property type="entry name" value="Nucleosome assembly protein"/>
    <property type="match status" value="1"/>
</dbReference>
<evidence type="ECO:0000256" key="5">
    <source>
        <dbReference type="SAM" id="MobiDB-lite"/>
    </source>
</evidence>
<feature type="compositionally biased region" description="Acidic residues" evidence="5">
    <location>
        <begin position="200"/>
        <end position="218"/>
    </location>
</feature>
<organism evidence="6 7">
    <name type="scientific">Paralvinella palmiformis</name>
    <dbReference type="NCBI Taxonomy" id="53620"/>
    <lineage>
        <taxon>Eukaryota</taxon>
        <taxon>Metazoa</taxon>
        <taxon>Spiralia</taxon>
        <taxon>Lophotrochozoa</taxon>
        <taxon>Annelida</taxon>
        <taxon>Polychaeta</taxon>
        <taxon>Sedentaria</taxon>
        <taxon>Canalipalpata</taxon>
        <taxon>Terebellida</taxon>
        <taxon>Terebelliformia</taxon>
        <taxon>Alvinellidae</taxon>
        <taxon>Paralvinella</taxon>
    </lineage>
</organism>
<dbReference type="EMBL" id="JAODUP010000784">
    <property type="protein sequence ID" value="KAK2144117.1"/>
    <property type="molecule type" value="Genomic_DNA"/>
</dbReference>
<feature type="compositionally biased region" description="Acidic residues" evidence="5">
    <location>
        <begin position="432"/>
        <end position="463"/>
    </location>
</feature>
<dbReference type="Gene3D" id="1.20.5.1500">
    <property type="match status" value="1"/>
</dbReference>
<evidence type="ECO:0000256" key="3">
    <source>
        <dbReference type="ARBA" id="ARBA00023242"/>
    </source>
</evidence>
<evidence type="ECO:0008006" key="8">
    <source>
        <dbReference type="Google" id="ProtNLM"/>
    </source>
</evidence>
<dbReference type="InterPro" id="IPR037231">
    <property type="entry name" value="NAP-like_sf"/>
</dbReference>
<dbReference type="GO" id="GO:0005634">
    <property type="term" value="C:nucleus"/>
    <property type="evidence" value="ECO:0007669"/>
    <property type="project" value="UniProtKB-SubCell"/>
</dbReference>
<feature type="region of interest" description="Disordered" evidence="5">
    <location>
        <begin position="1"/>
        <end position="28"/>
    </location>
</feature>
<feature type="region of interest" description="Disordered" evidence="5">
    <location>
        <begin position="432"/>
        <end position="479"/>
    </location>
</feature>
<proteinExistence type="inferred from homology"/>
<gene>
    <name evidence="6" type="ORF">LSH36_784g01040</name>
</gene>
<sequence>MLTETMADNDTKPEGEQQVEEMENTSEVQGRLSFVFREKEDPASNVAAVASQLMRNPGVLAALQDKLGSMVGTPSGYIQSLPKPVKRRIKALKKLQFKTIEIEAKFYEEVHELECKYTELYAPLFDRARSVQQEKQVHGIPESEYVSSPKDTDQAVIDLGMTLNFNIISIDIARSHRVGNHDCDRDILRREILNGNVEPTDSDCDWPSDEEEDEELVDDLQSKVKVEEIDETKEKQDKEEAEKSKEEENMTGIPEFWLTVFKNVEMLSEMVQEHDEPILKHLQDVKVNFQKSPPVGFTLQFQFSPNEYFTNLVLTKEYVMRCEPDENDPFSYEGPEIIRCKGCKIDWNKGKNVTIKVIKKAQAHRGNRGTKRILTKTIQRDSFFNFFNPPDVPEGETASEDTEAILGADFEIGHFLRERVVPRAVLYFTGEALEDDYDEEEGEEEDNDDDDEDGEYDEDADGDYDPKKDQQPPADCKQQ</sequence>
<keyword evidence="3" id="KW-0539">Nucleus</keyword>
<evidence type="ECO:0000313" key="7">
    <source>
        <dbReference type="Proteomes" id="UP001208570"/>
    </source>
</evidence>
<evidence type="ECO:0000256" key="2">
    <source>
        <dbReference type="ARBA" id="ARBA00009947"/>
    </source>
</evidence>
<evidence type="ECO:0000256" key="4">
    <source>
        <dbReference type="RuleBase" id="RU003876"/>
    </source>
</evidence>
<reference evidence="6" key="1">
    <citation type="journal article" date="2023" name="Mol. Biol. Evol.">
        <title>Third-Generation Sequencing Reveals the Adaptive Role of the Epigenome in Three Deep-Sea Polychaetes.</title>
        <authorList>
            <person name="Perez M."/>
            <person name="Aroh O."/>
            <person name="Sun Y."/>
            <person name="Lan Y."/>
            <person name="Juniper S.K."/>
            <person name="Young C.R."/>
            <person name="Angers B."/>
            <person name="Qian P.Y."/>
        </authorList>
    </citation>
    <scope>NUCLEOTIDE SEQUENCE</scope>
    <source>
        <strain evidence="6">P08H-3</strain>
    </source>
</reference>
<dbReference type="FunFam" id="3.30.1120.90:FF:000001">
    <property type="entry name" value="Nucleosome assembly protein 1-like 1"/>
    <property type="match status" value="1"/>
</dbReference>
<dbReference type="GO" id="GO:0006334">
    <property type="term" value="P:nucleosome assembly"/>
    <property type="evidence" value="ECO:0007669"/>
    <property type="project" value="InterPro"/>
</dbReference>
<dbReference type="SUPFAM" id="SSF143113">
    <property type="entry name" value="NAP-like"/>
    <property type="match status" value="2"/>
</dbReference>
<dbReference type="FunFam" id="1.20.5.1500:FF:000001">
    <property type="entry name" value="Nucleosome assembly protein 1-like 1"/>
    <property type="match status" value="1"/>
</dbReference>
<protein>
    <recommendedName>
        <fullName evidence="8">Nucleosome assembly protein 1-like 4</fullName>
    </recommendedName>
</protein>
<name>A0AAD9J055_9ANNE</name>
<dbReference type="AlphaFoldDB" id="A0AAD9J055"/>
<feature type="region of interest" description="Disordered" evidence="5">
    <location>
        <begin position="198"/>
        <end position="249"/>
    </location>
</feature>
<accession>A0AAD9J055</accession>
<comment type="similarity">
    <text evidence="2 4">Belongs to the nucleosome assembly protein (NAP) family.</text>
</comment>
<evidence type="ECO:0000256" key="1">
    <source>
        <dbReference type="ARBA" id="ARBA00004123"/>
    </source>
</evidence>
<feature type="compositionally biased region" description="Basic and acidic residues" evidence="5">
    <location>
        <begin position="220"/>
        <end position="248"/>
    </location>
</feature>
<keyword evidence="7" id="KW-1185">Reference proteome</keyword>
<dbReference type="Proteomes" id="UP001208570">
    <property type="component" value="Unassembled WGS sequence"/>
</dbReference>
<dbReference type="Pfam" id="PF00956">
    <property type="entry name" value="NAP"/>
    <property type="match status" value="2"/>
</dbReference>
<comment type="subcellular location">
    <subcellularLocation>
        <location evidence="1">Nucleus</location>
    </subcellularLocation>
</comment>
<evidence type="ECO:0000313" key="6">
    <source>
        <dbReference type="EMBL" id="KAK2144117.1"/>
    </source>
</evidence>
<dbReference type="InterPro" id="IPR002164">
    <property type="entry name" value="NAP_family"/>
</dbReference>
<comment type="caution">
    <text evidence="6">The sequence shown here is derived from an EMBL/GenBank/DDBJ whole genome shotgun (WGS) entry which is preliminary data.</text>
</comment>
<dbReference type="PANTHER" id="PTHR11875">
    <property type="entry name" value="TESTIS-SPECIFIC Y-ENCODED PROTEIN"/>
    <property type="match status" value="1"/>
</dbReference>